<organism evidence="1">
    <name type="scientific">marine sediment metagenome</name>
    <dbReference type="NCBI Taxonomy" id="412755"/>
    <lineage>
        <taxon>unclassified sequences</taxon>
        <taxon>metagenomes</taxon>
        <taxon>ecological metagenomes</taxon>
    </lineage>
</organism>
<comment type="caution">
    <text evidence="1">The sequence shown here is derived from an EMBL/GenBank/DDBJ whole genome shotgun (WGS) entry which is preliminary data.</text>
</comment>
<name>X0ZF75_9ZZZZ</name>
<gene>
    <name evidence="1" type="ORF">S01H1_78612</name>
</gene>
<evidence type="ECO:0000313" key="1">
    <source>
        <dbReference type="EMBL" id="GAG46981.1"/>
    </source>
</evidence>
<dbReference type="Gene3D" id="3.90.76.10">
    <property type="entry name" value="Dipeptide-binding Protein, Domain 1"/>
    <property type="match status" value="1"/>
</dbReference>
<dbReference type="SUPFAM" id="SSF53850">
    <property type="entry name" value="Periplasmic binding protein-like II"/>
    <property type="match status" value="1"/>
</dbReference>
<protein>
    <submittedName>
        <fullName evidence="1">Uncharacterized protein</fullName>
    </submittedName>
</protein>
<feature type="non-terminal residue" evidence="1">
    <location>
        <position position="92"/>
    </location>
</feature>
<reference evidence="1" key="1">
    <citation type="journal article" date="2014" name="Front. Microbiol.">
        <title>High frequency of phylogenetically diverse reductive dehalogenase-homologous genes in deep subseafloor sedimentary metagenomes.</title>
        <authorList>
            <person name="Kawai M."/>
            <person name="Futagami T."/>
            <person name="Toyoda A."/>
            <person name="Takaki Y."/>
            <person name="Nishi S."/>
            <person name="Hori S."/>
            <person name="Arai W."/>
            <person name="Tsubouchi T."/>
            <person name="Morono Y."/>
            <person name="Uchiyama I."/>
            <person name="Ito T."/>
            <person name="Fujiyama A."/>
            <person name="Inagaki F."/>
            <person name="Takami H."/>
        </authorList>
    </citation>
    <scope>NUCLEOTIDE SEQUENCE</scope>
    <source>
        <strain evidence="1">Expedition CK06-06</strain>
    </source>
</reference>
<proteinExistence type="predicted"/>
<dbReference type="AlphaFoldDB" id="X0ZF75"/>
<dbReference type="EMBL" id="BARS01052917">
    <property type="protein sequence ID" value="GAG46981.1"/>
    <property type="molecule type" value="Genomic_DNA"/>
</dbReference>
<accession>X0ZF75</accession>
<sequence length="92" mass="10096">MPTYEEQTKGNPERLNEYIAGSIGDASLLNPILTADSASSSIENMVFEGLIDRDEQLRFRGRLATSWEVLEEAFFYVNKSSGIPGLGKAGPQ</sequence>
<dbReference type="Gene3D" id="3.40.190.10">
    <property type="entry name" value="Periplasmic binding protein-like II"/>
    <property type="match status" value="1"/>
</dbReference>